<dbReference type="HOGENOM" id="CLU_000445_52_2_5"/>
<keyword evidence="3 9" id="KW-0963">Cytoplasm</keyword>
<dbReference type="AlphaFoldDB" id="B0SWZ1"/>
<dbReference type="PANTHER" id="PTHR10815:SF5">
    <property type="entry name" value="METHYLATED-DNA--PROTEIN-CYSTEINE METHYLTRANSFERASE"/>
    <property type="match status" value="1"/>
</dbReference>
<evidence type="ECO:0000256" key="5">
    <source>
        <dbReference type="ARBA" id="ARBA00022679"/>
    </source>
</evidence>
<dbReference type="GO" id="GO:0032259">
    <property type="term" value="P:methylation"/>
    <property type="evidence" value="ECO:0007669"/>
    <property type="project" value="UniProtKB-KW"/>
</dbReference>
<comment type="catalytic activity">
    <reaction evidence="8 9">
        <text>a 6-O-methyl-2'-deoxyguanosine in DNA + L-cysteinyl-[protein] = S-methyl-L-cysteinyl-[protein] + a 2'-deoxyguanosine in DNA</text>
        <dbReference type="Rhea" id="RHEA:24000"/>
        <dbReference type="Rhea" id="RHEA-COMP:10131"/>
        <dbReference type="Rhea" id="RHEA-COMP:10132"/>
        <dbReference type="Rhea" id="RHEA-COMP:11367"/>
        <dbReference type="Rhea" id="RHEA-COMP:11368"/>
        <dbReference type="ChEBI" id="CHEBI:29950"/>
        <dbReference type="ChEBI" id="CHEBI:82612"/>
        <dbReference type="ChEBI" id="CHEBI:85445"/>
        <dbReference type="ChEBI" id="CHEBI:85448"/>
        <dbReference type="EC" id="2.1.1.63"/>
    </reaction>
</comment>
<dbReference type="FunFam" id="1.10.10.10:FF:000214">
    <property type="entry name" value="Methylated-DNA--protein-cysteine methyltransferase"/>
    <property type="match status" value="1"/>
</dbReference>
<dbReference type="InterPro" id="IPR014048">
    <property type="entry name" value="MethylDNA_cys_MeTrfase_DNA-bd"/>
</dbReference>
<sequence>MRPEVLKLDLLATPIGEIDVVTDAEGRLRVLEFHDQPQRLVRALRLHHPGQTVETGVAPATVREGLEAYFAGELAALKAIPWSVGGTAFQRQVWNALVEIPLGEATTYGRLAQRIGRPSAVRAVGLANGANPIAVVVPCHRVIGASGALTGYGGGVERKRWLLAHERAER</sequence>
<dbReference type="STRING" id="366602.Caul_4074"/>
<dbReference type="Pfam" id="PF01035">
    <property type="entry name" value="DNA_binding_1"/>
    <property type="match status" value="1"/>
</dbReference>
<dbReference type="SUPFAM" id="SSF53155">
    <property type="entry name" value="Methylated DNA-protein cysteine methyltransferase domain"/>
    <property type="match status" value="1"/>
</dbReference>
<dbReference type="EMBL" id="CP000927">
    <property type="protein sequence ID" value="ABZ73199.1"/>
    <property type="molecule type" value="Genomic_DNA"/>
</dbReference>
<evidence type="ECO:0000313" key="11">
    <source>
        <dbReference type="EMBL" id="ABZ73199.1"/>
    </source>
</evidence>
<organism evidence="11">
    <name type="scientific">Caulobacter sp. (strain K31)</name>
    <dbReference type="NCBI Taxonomy" id="366602"/>
    <lineage>
        <taxon>Bacteria</taxon>
        <taxon>Pseudomonadati</taxon>
        <taxon>Pseudomonadota</taxon>
        <taxon>Alphaproteobacteria</taxon>
        <taxon>Caulobacterales</taxon>
        <taxon>Caulobacteraceae</taxon>
        <taxon>Caulobacter</taxon>
    </lineage>
</organism>
<evidence type="ECO:0000256" key="2">
    <source>
        <dbReference type="ARBA" id="ARBA00008711"/>
    </source>
</evidence>
<dbReference type="SUPFAM" id="SSF46767">
    <property type="entry name" value="Methylated DNA-protein cysteine methyltransferase, C-terminal domain"/>
    <property type="match status" value="1"/>
</dbReference>
<dbReference type="NCBIfam" id="TIGR00589">
    <property type="entry name" value="ogt"/>
    <property type="match status" value="1"/>
</dbReference>
<keyword evidence="4 9" id="KW-0489">Methyltransferase</keyword>
<dbReference type="Gene3D" id="1.10.10.10">
    <property type="entry name" value="Winged helix-like DNA-binding domain superfamily/Winged helix DNA-binding domain"/>
    <property type="match status" value="1"/>
</dbReference>
<dbReference type="GO" id="GO:0005737">
    <property type="term" value="C:cytoplasm"/>
    <property type="evidence" value="ECO:0007669"/>
    <property type="project" value="UniProtKB-SubCell"/>
</dbReference>
<keyword evidence="7 9" id="KW-0234">DNA repair</keyword>
<dbReference type="CDD" id="cd06445">
    <property type="entry name" value="ATase"/>
    <property type="match status" value="1"/>
</dbReference>
<dbReference type="OrthoDB" id="9802228at2"/>
<comment type="catalytic activity">
    <reaction evidence="1 9">
        <text>a 4-O-methyl-thymidine in DNA + L-cysteinyl-[protein] = a thymidine in DNA + S-methyl-L-cysteinyl-[protein]</text>
        <dbReference type="Rhea" id="RHEA:53428"/>
        <dbReference type="Rhea" id="RHEA-COMP:10131"/>
        <dbReference type="Rhea" id="RHEA-COMP:10132"/>
        <dbReference type="Rhea" id="RHEA-COMP:13555"/>
        <dbReference type="Rhea" id="RHEA-COMP:13556"/>
        <dbReference type="ChEBI" id="CHEBI:29950"/>
        <dbReference type="ChEBI" id="CHEBI:82612"/>
        <dbReference type="ChEBI" id="CHEBI:137386"/>
        <dbReference type="ChEBI" id="CHEBI:137387"/>
        <dbReference type="EC" id="2.1.1.63"/>
    </reaction>
</comment>
<evidence type="ECO:0000256" key="9">
    <source>
        <dbReference type="HAMAP-Rule" id="MF_00772"/>
    </source>
</evidence>
<dbReference type="PROSITE" id="PS00374">
    <property type="entry name" value="MGMT"/>
    <property type="match status" value="1"/>
</dbReference>
<evidence type="ECO:0000256" key="6">
    <source>
        <dbReference type="ARBA" id="ARBA00022763"/>
    </source>
</evidence>
<feature type="domain" description="Methylated-DNA-[protein]-cysteine S-methyltransferase DNA binding" evidence="10">
    <location>
        <begin position="88"/>
        <end position="167"/>
    </location>
</feature>
<evidence type="ECO:0000256" key="7">
    <source>
        <dbReference type="ARBA" id="ARBA00023204"/>
    </source>
</evidence>
<dbReference type="HAMAP" id="MF_00772">
    <property type="entry name" value="OGT"/>
    <property type="match status" value="1"/>
</dbReference>
<dbReference type="InterPro" id="IPR001497">
    <property type="entry name" value="MethylDNA_cys_MeTrfase_AS"/>
</dbReference>
<comment type="similarity">
    <text evidence="2 9">Belongs to the MGMT family.</text>
</comment>
<evidence type="ECO:0000256" key="4">
    <source>
        <dbReference type="ARBA" id="ARBA00022603"/>
    </source>
</evidence>
<evidence type="ECO:0000259" key="10">
    <source>
        <dbReference type="Pfam" id="PF01035"/>
    </source>
</evidence>
<dbReference type="eggNOG" id="COG0350">
    <property type="taxonomic scope" value="Bacteria"/>
</dbReference>
<gene>
    <name evidence="11" type="ordered locus">Caul_4074</name>
</gene>
<dbReference type="KEGG" id="cak:Caul_4074"/>
<feature type="active site" description="Nucleophile; methyl group acceptor" evidence="9">
    <location>
        <position position="139"/>
    </location>
</feature>
<evidence type="ECO:0000256" key="3">
    <source>
        <dbReference type="ARBA" id="ARBA00022490"/>
    </source>
</evidence>
<dbReference type="InterPro" id="IPR036217">
    <property type="entry name" value="MethylDNA_cys_MeTrfase_DNAb"/>
</dbReference>
<dbReference type="PANTHER" id="PTHR10815">
    <property type="entry name" value="METHYLATED-DNA--PROTEIN-CYSTEINE METHYLTRANSFERASE"/>
    <property type="match status" value="1"/>
</dbReference>
<dbReference type="GO" id="GO:0006307">
    <property type="term" value="P:DNA alkylation repair"/>
    <property type="evidence" value="ECO:0007669"/>
    <property type="project" value="UniProtKB-UniRule"/>
</dbReference>
<dbReference type="InterPro" id="IPR036388">
    <property type="entry name" value="WH-like_DNA-bd_sf"/>
</dbReference>
<dbReference type="GO" id="GO:0003908">
    <property type="term" value="F:methylated-DNA-[protein]-cysteine S-methyltransferase activity"/>
    <property type="evidence" value="ECO:0007669"/>
    <property type="project" value="UniProtKB-UniRule"/>
</dbReference>
<keyword evidence="5 9" id="KW-0808">Transferase</keyword>
<proteinExistence type="inferred from homology"/>
<comment type="subcellular location">
    <subcellularLocation>
        <location evidence="9">Cytoplasm</location>
    </subcellularLocation>
</comment>
<comment type="function">
    <text evidence="9">Involved in the cellular defense against the biological effects of O6-methylguanine (O6-MeG) and O4-methylthymine (O4-MeT) in DNA. Repairs the methylated nucleobase in DNA by stoichiometrically transferring the methyl group to a cysteine residue in the enzyme. This is a suicide reaction: the enzyme is irreversibly inactivated.</text>
</comment>
<protein>
    <recommendedName>
        <fullName evidence="9">Methylated-DNA--protein-cysteine methyltransferase</fullName>
        <ecNumber evidence="9">2.1.1.63</ecNumber>
    </recommendedName>
    <alternativeName>
        <fullName evidence="9">6-O-methylguanine-DNA methyltransferase</fullName>
        <shortName evidence="9">MGMT</shortName>
    </alternativeName>
    <alternativeName>
        <fullName evidence="9">O-6-methylguanine-DNA-alkyltransferase</fullName>
    </alternativeName>
</protein>
<accession>B0SWZ1</accession>
<evidence type="ECO:0000256" key="1">
    <source>
        <dbReference type="ARBA" id="ARBA00001286"/>
    </source>
</evidence>
<name>B0SWZ1_CAUSK</name>
<evidence type="ECO:0000256" key="8">
    <source>
        <dbReference type="ARBA" id="ARBA00049348"/>
    </source>
</evidence>
<comment type="miscellaneous">
    <text evidence="9">This enzyme catalyzes only one turnover and therefore is not strictly catalytic. According to one definition, an enzyme is a biocatalyst that acts repeatedly and over many reaction cycles.</text>
</comment>
<keyword evidence="6 9" id="KW-0227">DNA damage</keyword>
<dbReference type="EC" id="2.1.1.63" evidence="9"/>
<reference evidence="11" key="1">
    <citation type="submission" date="2008-01" db="EMBL/GenBank/DDBJ databases">
        <title>Complete sequence of chromosome of Caulobacter sp. K31.</title>
        <authorList>
            <consortium name="US DOE Joint Genome Institute"/>
            <person name="Copeland A."/>
            <person name="Lucas S."/>
            <person name="Lapidus A."/>
            <person name="Barry K."/>
            <person name="Glavina del Rio T."/>
            <person name="Dalin E."/>
            <person name="Tice H."/>
            <person name="Pitluck S."/>
            <person name="Bruce D."/>
            <person name="Goodwin L."/>
            <person name="Thompson L.S."/>
            <person name="Brettin T."/>
            <person name="Detter J.C."/>
            <person name="Han C."/>
            <person name="Schmutz J."/>
            <person name="Larimer F."/>
            <person name="Land M."/>
            <person name="Hauser L."/>
            <person name="Kyrpides N."/>
            <person name="Kim E."/>
            <person name="Stephens C."/>
            <person name="Richardson P."/>
        </authorList>
    </citation>
    <scope>NUCLEOTIDE SEQUENCE [LARGE SCALE GENOMIC DNA]</scope>
    <source>
        <strain evidence="11">K31</strain>
    </source>
</reference>
<dbReference type="InterPro" id="IPR036631">
    <property type="entry name" value="MGMT_N_sf"/>
</dbReference>
<dbReference type="InterPro" id="IPR023546">
    <property type="entry name" value="MGMT"/>
</dbReference>